<organism evidence="1 2">
    <name type="scientific">Mythimna loreyi</name>
    <dbReference type="NCBI Taxonomy" id="667449"/>
    <lineage>
        <taxon>Eukaryota</taxon>
        <taxon>Metazoa</taxon>
        <taxon>Ecdysozoa</taxon>
        <taxon>Arthropoda</taxon>
        <taxon>Hexapoda</taxon>
        <taxon>Insecta</taxon>
        <taxon>Pterygota</taxon>
        <taxon>Neoptera</taxon>
        <taxon>Endopterygota</taxon>
        <taxon>Lepidoptera</taxon>
        <taxon>Glossata</taxon>
        <taxon>Ditrysia</taxon>
        <taxon>Noctuoidea</taxon>
        <taxon>Noctuidae</taxon>
        <taxon>Noctuinae</taxon>
        <taxon>Hadenini</taxon>
        <taxon>Mythimna</taxon>
    </lineage>
</organism>
<name>A0ACC2R820_9NEOP</name>
<evidence type="ECO:0000313" key="1">
    <source>
        <dbReference type="EMBL" id="KAJ8735967.1"/>
    </source>
</evidence>
<gene>
    <name evidence="1" type="ORF">PYW08_006623</name>
</gene>
<keyword evidence="2" id="KW-1185">Reference proteome</keyword>
<reference evidence="1" key="1">
    <citation type="submission" date="2023-03" db="EMBL/GenBank/DDBJ databases">
        <title>Chromosome-level genomes of two armyworms, Mythimna separata and Mythimna loreyi, provide insights into the biosynthesis and reception of sex pheromones.</title>
        <authorList>
            <person name="Zhao H."/>
        </authorList>
    </citation>
    <scope>NUCLEOTIDE SEQUENCE</scope>
    <source>
        <strain evidence="1">BeijingLab</strain>
    </source>
</reference>
<protein>
    <submittedName>
        <fullName evidence="1">Uncharacterized protein</fullName>
    </submittedName>
</protein>
<proteinExistence type="predicted"/>
<dbReference type="Proteomes" id="UP001231649">
    <property type="component" value="Chromosome 2"/>
</dbReference>
<dbReference type="EMBL" id="CM056778">
    <property type="protein sequence ID" value="KAJ8735967.1"/>
    <property type="molecule type" value="Genomic_DNA"/>
</dbReference>
<accession>A0ACC2R820</accession>
<comment type="caution">
    <text evidence="1">The sequence shown here is derived from an EMBL/GenBank/DDBJ whole genome shotgun (WGS) entry which is preliminary data.</text>
</comment>
<evidence type="ECO:0000313" key="2">
    <source>
        <dbReference type="Proteomes" id="UP001231649"/>
    </source>
</evidence>
<sequence>MSSNYGDSSDAVRGASQPATSLDVLVRCPHCPQARFFKGERGLKVHLGRKHKPHNVPSTCPTIPTPLTPESPPQPFWKILSKFKSSTPVLKRVPRGARPSVASNLARCVRLAVQENSLRAWEQLLTFPFRILHVQKKLATKKTLTAQIKENCDISAQSFEPKLTSRLPQRGLLHHV</sequence>